<dbReference type="Proteomes" id="UP000006160">
    <property type="component" value="Unassembled WGS sequence"/>
</dbReference>
<evidence type="ECO:0000256" key="2">
    <source>
        <dbReference type="ARBA" id="ARBA00022741"/>
    </source>
</evidence>
<feature type="coiled-coil region" evidence="4">
    <location>
        <begin position="241"/>
        <end position="275"/>
    </location>
</feature>
<comment type="caution">
    <text evidence="6">The sequence shown here is derived from an EMBL/GenBank/DDBJ whole genome shotgun (WGS) entry which is preliminary data.</text>
</comment>
<organism evidence="6 7">
    <name type="scientific">Clostridium botulinum D str. 1873</name>
    <dbReference type="NCBI Taxonomy" id="592027"/>
    <lineage>
        <taxon>Bacteria</taxon>
        <taxon>Bacillati</taxon>
        <taxon>Bacillota</taxon>
        <taxon>Clostridia</taxon>
        <taxon>Eubacteriales</taxon>
        <taxon>Clostridiaceae</taxon>
        <taxon>Clostridium</taxon>
    </lineage>
</organism>
<evidence type="ECO:0000256" key="3">
    <source>
        <dbReference type="ARBA" id="ARBA00022840"/>
    </source>
</evidence>
<dbReference type="AlphaFoldDB" id="A0A9P2G9K0"/>
<keyword evidence="3 6" id="KW-0067">ATP-binding</keyword>
<dbReference type="RefSeq" id="WP_004444299.1">
    <property type="nucleotide sequence ID" value="NZ_ACSJ01000001.1"/>
</dbReference>
<dbReference type="PROSITE" id="PS50893">
    <property type="entry name" value="ABC_TRANSPORTER_2"/>
    <property type="match status" value="2"/>
</dbReference>
<dbReference type="InterPro" id="IPR027417">
    <property type="entry name" value="P-loop_NTPase"/>
</dbReference>
<keyword evidence="1" id="KW-0677">Repeat</keyword>
<dbReference type="PANTHER" id="PTHR42855:SF2">
    <property type="entry name" value="DRUG RESISTANCE ABC TRANSPORTER,ATP-BINDING PROTEIN"/>
    <property type="match status" value="1"/>
</dbReference>
<dbReference type="FunFam" id="3.40.50.300:FF:000070">
    <property type="entry name" value="Putative ABC transporter ATP-binding component"/>
    <property type="match status" value="1"/>
</dbReference>
<evidence type="ECO:0000259" key="5">
    <source>
        <dbReference type="PROSITE" id="PS50893"/>
    </source>
</evidence>
<name>A0A9P2G9K0_CLOBO</name>
<evidence type="ECO:0000256" key="4">
    <source>
        <dbReference type="SAM" id="Coils"/>
    </source>
</evidence>
<dbReference type="GO" id="GO:0005524">
    <property type="term" value="F:ATP binding"/>
    <property type="evidence" value="ECO:0007669"/>
    <property type="project" value="UniProtKB-KW"/>
</dbReference>
<reference evidence="6 7" key="1">
    <citation type="submission" date="2009-10" db="EMBL/GenBank/DDBJ databases">
        <authorList>
            <person name="Shrivastava S."/>
            <person name="Brinkac L.B."/>
            <person name="Brown J.L."/>
            <person name="Bruce D.B."/>
            <person name="Detter C."/>
            <person name="Green L.D."/>
            <person name="Munk C.A."/>
            <person name="Rogers Y.C."/>
            <person name="Tapia R."/>
            <person name="Saunders E.S."/>
            <person name="Sims D.R."/>
            <person name="Smith L.A."/>
            <person name="Smith T.J."/>
            <person name="Sutton G."/>
            <person name="Brettin T."/>
        </authorList>
    </citation>
    <scope>NUCLEOTIDE SEQUENCE [LARGE SCALE GENOMIC DNA]</scope>
    <source>
        <strain evidence="7">D str. 1873</strain>
    </source>
</reference>
<dbReference type="SMART" id="SM00382">
    <property type="entry name" value="AAA"/>
    <property type="match status" value="2"/>
</dbReference>
<keyword evidence="2" id="KW-0547">Nucleotide-binding</keyword>
<feature type="domain" description="ABC transporter" evidence="5">
    <location>
        <begin position="320"/>
        <end position="526"/>
    </location>
</feature>
<dbReference type="InterPro" id="IPR032781">
    <property type="entry name" value="ABC_tran_Xtn"/>
</dbReference>
<dbReference type="GO" id="GO:0016887">
    <property type="term" value="F:ATP hydrolysis activity"/>
    <property type="evidence" value="ECO:0007669"/>
    <property type="project" value="InterPro"/>
</dbReference>
<dbReference type="PANTHER" id="PTHR42855">
    <property type="entry name" value="ABC TRANSPORTER ATP-BINDING SUBUNIT"/>
    <property type="match status" value="1"/>
</dbReference>
<dbReference type="SUPFAM" id="SSF52540">
    <property type="entry name" value="P-loop containing nucleoside triphosphate hydrolases"/>
    <property type="match status" value="2"/>
</dbReference>
<evidence type="ECO:0000313" key="7">
    <source>
        <dbReference type="Proteomes" id="UP000006160"/>
    </source>
</evidence>
<sequence length="527" mass="59624">MITVNNVSLRYGDRKLFEDVNLKFTPGNCYGVIGANGAGKSTFLKILSGEIEPNTGDISIPSDIRMSVLKQDHYRYDEHEVLETVIMGNERLYEIIKEKEALYAKDPFTDEDGIKASELECEFADLNGWEAEGEASSLLQGLGINTDIHYKKMSDLTGPEKVKVLLAQALFGKPGILILDEPTNHLDIQSINWLEDFLIDFEGTVIVVSHDRHFLNNVCTHIADVDFGKIKLYVGNYDFWYQSSQLALQMAKDQNKKKEEKIKELQNFIARFSANASKSKQATSRKKLLDKISLDDIEPSSRRYPFVGFTMEREVGKDILMVDGLTKTIDGEKVLNNVSFIVSKDDKIAFIGENELAKTALFKILMGEMEPDSGTFKWGVTITTSYFPKDNSEFFNDVELSLVDWLRQYSEEKSESYLRGFLGRMLFSGEEALKKASVLSGGEKVRCMLSKMMLSNANVLVLDQPTNHLDLESITAVNNGLRDFKSNVLFTSHDHEFIQTIANRIIEITPDGIIDKKMSYDEYLESK</sequence>
<dbReference type="EMBL" id="ACSJ01000001">
    <property type="protein sequence ID" value="EES92406.1"/>
    <property type="molecule type" value="Genomic_DNA"/>
</dbReference>
<dbReference type="CDD" id="cd03221">
    <property type="entry name" value="ABCF_EF-3"/>
    <property type="match status" value="2"/>
</dbReference>
<dbReference type="Pfam" id="PF12848">
    <property type="entry name" value="ABC_tran_Xtn"/>
    <property type="match status" value="1"/>
</dbReference>
<protein>
    <submittedName>
        <fullName evidence="6">ABC transporter, ATP-binding protein</fullName>
    </submittedName>
</protein>
<evidence type="ECO:0000313" key="6">
    <source>
        <dbReference type="EMBL" id="EES92406.1"/>
    </source>
</evidence>
<dbReference type="InterPro" id="IPR003593">
    <property type="entry name" value="AAA+_ATPase"/>
</dbReference>
<dbReference type="Gene3D" id="3.40.50.300">
    <property type="entry name" value="P-loop containing nucleotide triphosphate hydrolases"/>
    <property type="match status" value="2"/>
</dbReference>
<feature type="domain" description="ABC transporter" evidence="5">
    <location>
        <begin position="2"/>
        <end position="252"/>
    </location>
</feature>
<dbReference type="InterPro" id="IPR003439">
    <property type="entry name" value="ABC_transporter-like_ATP-bd"/>
</dbReference>
<dbReference type="FunFam" id="3.40.50.300:FF:000011">
    <property type="entry name" value="Putative ABC transporter ATP-binding component"/>
    <property type="match status" value="1"/>
</dbReference>
<accession>A0A9P2G9K0</accession>
<gene>
    <name evidence="6" type="ORF">CLG_B0528</name>
</gene>
<evidence type="ECO:0000256" key="1">
    <source>
        <dbReference type="ARBA" id="ARBA00022737"/>
    </source>
</evidence>
<dbReference type="Pfam" id="PF00005">
    <property type="entry name" value="ABC_tran"/>
    <property type="match status" value="2"/>
</dbReference>
<keyword evidence="4" id="KW-0175">Coiled coil</keyword>
<dbReference type="InterPro" id="IPR051309">
    <property type="entry name" value="ABCF_ATPase"/>
</dbReference>
<proteinExistence type="predicted"/>